<dbReference type="Pfam" id="PF00465">
    <property type="entry name" value="Fe-ADH"/>
    <property type="match status" value="1"/>
</dbReference>
<evidence type="ECO:0008006" key="7">
    <source>
        <dbReference type="Google" id="ProtNLM"/>
    </source>
</evidence>
<dbReference type="GO" id="GO:1990362">
    <property type="term" value="F:butanol dehydrogenase (NAD+) activity"/>
    <property type="evidence" value="ECO:0007669"/>
    <property type="project" value="InterPro"/>
</dbReference>
<dbReference type="FunFam" id="3.40.50.1970:FF:000003">
    <property type="entry name" value="Alcohol dehydrogenase, iron-containing"/>
    <property type="match status" value="1"/>
</dbReference>
<dbReference type="InterPro" id="IPR001670">
    <property type="entry name" value="ADH_Fe/GldA"/>
</dbReference>
<dbReference type="CDD" id="cd08187">
    <property type="entry name" value="BDH"/>
    <property type="match status" value="1"/>
</dbReference>
<comment type="similarity">
    <text evidence="1">Belongs to the iron-containing alcohol dehydrogenase family.</text>
</comment>
<dbReference type="RefSeq" id="WP_016524303.1">
    <property type="nucleotide sequence ID" value="NZ_KE332517.1"/>
</dbReference>
<sequence length="391" mass="42545">MFNFVFDVPVKILFGKGSVEGLADEIVKYGNRVLLCYGGGSIKKIGLYDTITAQLKSKGIFYAELSGISPNPRIEEVEKGIALVREHKLDFILPVGGGSSIDCAKTIAAGAHYNGDPWDIVTRKASAENVLPLGTVLTLAATGSEMNCGAVITNFKTKEKLGFEVPLVMPKFSVMDPCYTFSVPKAHTAAGTADIMSHTFESYFSLDDGAYLQDRFAEAILKTCIHYGPIALKEPDNYDARANLMWAGTWAINGLLGCGKMTMWSAHPMEHELSAFYDITHGVGLAILTPHWMRHVLNDNTVHKLAEYGVNVWGLPVDADVYKTANAAIDKTSEFFASLGIPMTLREVGIGEEHLKEMAEAAVMHRSRSGKIRGFQTLTAADVLAIYKAAL</sequence>
<feature type="domain" description="Alcohol dehydrogenase iron-type/glycerol dehydrogenase GldA" evidence="3">
    <location>
        <begin position="9"/>
        <end position="177"/>
    </location>
</feature>
<evidence type="ECO:0000256" key="2">
    <source>
        <dbReference type="ARBA" id="ARBA00023002"/>
    </source>
</evidence>
<dbReference type="GO" id="GO:0005829">
    <property type="term" value="C:cytosol"/>
    <property type="evidence" value="ECO:0007669"/>
    <property type="project" value="TreeGrafter"/>
</dbReference>
<dbReference type="GO" id="GO:0046872">
    <property type="term" value="F:metal ion binding"/>
    <property type="evidence" value="ECO:0007669"/>
    <property type="project" value="InterPro"/>
</dbReference>
<dbReference type="SUPFAM" id="SSF56796">
    <property type="entry name" value="Dehydroquinate synthase-like"/>
    <property type="match status" value="1"/>
</dbReference>
<accession>A0AA87TDX6</accession>
<dbReference type="GO" id="GO:1990002">
    <property type="term" value="F:methylglyoxal reductase (NADPH) (acetol producing) activity"/>
    <property type="evidence" value="ECO:0007669"/>
    <property type="project" value="TreeGrafter"/>
</dbReference>
<dbReference type="AlphaFoldDB" id="A0AA87TDX6"/>
<evidence type="ECO:0000256" key="1">
    <source>
        <dbReference type="ARBA" id="ARBA00007358"/>
    </source>
</evidence>
<feature type="domain" description="Fe-containing alcohol dehydrogenase-like C-terminal" evidence="4">
    <location>
        <begin position="188"/>
        <end position="391"/>
    </location>
</feature>
<dbReference type="PROSITE" id="PS00913">
    <property type="entry name" value="ADH_IRON_1"/>
    <property type="match status" value="1"/>
</dbReference>
<protein>
    <recommendedName>
        <fullName evidence="7">Alcohol dehydrogenase iron-type/glycerol dehydrogenase GldA domain-containing protein</fullName>
    </recommendedName>
</protein>
<dbReference type="InterPro" id="IPR056798">
    <property type="entry name" value="ADH_Fe_C"/>
</dbReference>
<dbReference type="PANTHER" id="PTHR43633">
    <property type="entry name" value="ALCOHOL DEHYDROGENASE YQHD"/>
    <property type="match status" value="1"/>
</dbReference>
<dbReference type="InterPro" id="IPR044731">
    <property type="entry name" value="BDH-like"/>
</dbReference>
<gene>
    <name evidence="5" type="ORF">HMPREF9195_02382</name>
</gene>
<dbReference type="Pfam" id="PF25137">
    <property type="entry name" value="ADH_Fe_C"/>
    <property type="match status" value="1"/>
</dbReference>
<dbReference type="InterPro" id="IPR018211">
    <property type="entry name" value="ADH_Fe_CS"/>
</dbReference>
<evidence type="ECO:0000259" key="4">
    <source>
        <dbReference type="Pfam" id="PF25137"/>
    </source>
</evidence>
<dbReference type="GO" id="GO:0008106">
    <property type="term" value="F:alcohol dehydrogenase (NADP+) activity"/>
    <property type="evidence" value="ECO:0007669"/>
    <property type="project" value="TreeGrafter"/>
</dbReference>
<organism evidence="5 6">
    <name type="scientific">Treponema medium ATCC 700293</name>
    <dbReference type="NCBI Taxonomy" id="1125700"/>
    <lineage>
        <taxon>Bacteria</taxon>
        <taxon>Pseudomonadati</taxon>
        <taxon>Spirochaetota</taxon>
        <taxon>Spirochaetia</taxon>
        <taxon>Spirochaetales</taxon>
        <taxon>Treponemataceae</taxon>
        <taxon>Treponema</taxon>
    </lineage>
</organism>
<comment type="caution">
    <text evidence="5">The sequence shown here is derived from an EMBL/GenBank/DDBJ whole genome shotgun (WGS) entry which is preliminary data.</text>
</comment>
<dbReference type="PANTHER" id="PTHR43633:SF1">
    <property type="entry name" value="ALCOHOL DEHYDROGENASE YQHD"/>
    <property type="match status" value="1"/>
</dbReference>
<dbReference type="Gene3D" id="3.40.50.1970">
    <property type="match status" value="1"/>
</dbReference>
<evidence type="ECO:0000259" key="3">
    <source>
        <dbReference type="Pfam" id="PF00465"/>
    </source>
</evidence>
<dbReference type="EMBL" id="ATFE01000019">
    <property type="protein sequence ID" value="EPF27630.1"/>
    <property type="molecule type" value="Genomic_DNA"/>
</dbReference>
<evidence type="ECO:0000313" key="5">
    <source>
        <dbReference type="EMBL" id="EPF27630.1"/>
    </source>
</evidence>
<reference evidence="5 6" key="1">
    <citation type="submission" date="2013-04" db="EMBL/GenBank/DDBJ databases">
        <title>The Genome Sequence of Treponema medium ATCC 700293.</title>
        <authorList>
            <consortium name="The Broad Institute Genomics Platform"/>
            <person name="Earl A."/>
            <person name="Ward D."/>
            <person name="Feldgarden M."/>
            <person name="Gevers D."/>
            <person name="Leonetti C."/>
            <person name="Blanton J.M."/>
            <person name="Dewhirst F.E."/>
            <person name="Izard J."/>
            <person name="Walker B."/>
            <person name="Young S."/>
            <person name="Zeng Q."/>
            <person name="Gargeya S."/>
            <person name="Fitzgerald M."/>
            <person name="Haas B."/>
            <person name="Abouelleil A."/>
            <person name="Allen A.W."/>
            <person name="Alvarado L."/>
            <person name="Arachchi H.M."/>
            <person name="Berlin A.M."/>
            <person name="Chapman S.B."/>
            <person name="Gainer-Dewar J."/>
            <person name="Goldberg J."/>
            <person name="Griggs A."/>
            <person name="Gujja S."/>
            <person name="Hansen M."/>
            <person name="Howarth C."/>
            <person name="Imamovic A."/>
            <person name="Ireland A."/>
            <person name="Larimer J."/>
            <person name="McCowan C."/>
            <person name="Murphy C."/>
            <person name="Pearson M."/>
            <person name="Poon T.W."/>
            <person name="Priest M."/>
            <person name="Roberts A."/>
            <person name="Saif S."/>
            <person name="Shea T."/>
            <person name="Sisk P."/>
            <person name="Sykes S."/>
            <person name="Wortman J."/>
            <person name="Nusbaum C."/>
            <person name="Birren B."/>
        </authorList>
    </citation>
    <scope>NUCLEOTIDE SEQUENCE [LARGE SCALE GENOMIC DNA]</scope>
    <source>
        <strain evidence="5 6">ATCC 700293</strain>
    </source>
</reference>
<keyword evidence="2" id="KW-0560">Oxidoreductase</keyword>
<dbReference type="PROSITE" id="PS00060">
    <property type="entry name" value="ADH_IRON_2"/>
    <property type="match status" value="1"/>
</dbReference>
<dbReference type="Gene3D" id="1.20.1090.10">
    <property type="entry name" value="Dehydroquinate synthase-like - alpha domain"/>
    <property type="match status" value="1"/>
</dbReference>
<name>A0AA87TDX6_TREMD</name>
<proteinExistence type="inferred from homology"/>
<evidence type="ECO:0000313" key="6">
    <source>
        <dbReference type="Proteomes" id="UP000014634"/>
    </source>
</evidence>
<dbReference type="Proteomes" id="UP000014634">
    <property type="component" value="Unassembled WGS sequence"/>
</dbReference>